<dbReference type="Proteomes" id="UP000468928">
    <property type="component" value="Unassembled WGS sequence"/>
</dbReference>
<dbReference type="EMBL" id="JAAGUZ010000279">
    <property type="protein sequence ID" value="NEW48402.1"/>
    <property type="molecule type" value="Genomic_DNA"/>
</dbReference>
<comment type="caution">
    <text evidence="2">The sequence shown here is derived from an EMBL/GenBank/DDBJ whole genome shotgun (WGS) entry which is preliminary data.</text>
</comment>
<evidence type="ECO:0000313" key="2">
    <source>
        <dbReference type="EMBL" id="NEW48402.1"/>
    </source>
</evidence>
<name>A0A6P1DJ29_9NOCA</name>
<dbReference type="RefSeq" id="WP_175585572.1">
    <property type="nucleotide sequence ID" value="NZ_JAAGUZ010000279.1"/>
</dbReference>
<reference evidence="2 3" key="1">
    <citation type="submission" date="2020-01" db="EMBL/GenBank/DDBJ databases">
        <title>Genetics and antimicrobial susceptibilities of Nocardia species isolated from the soil; a comparison with species isolated from humans.</title>
        <authorList>
            <person name="Carrasco G."/>
            <person name="Monzon S."/>
            <person name="Sansegundo M."/>
            <person name="Garcia E."/>
            <person name="Garrido N."/>
            <person name="Medina M.J."/>
            <person name="Villalon P."/>
            <person name="Ramirez-Arocha A.C."/>
            <person name="Jimenez P."/>
            <person name="Cuesta I."/>
            <person name="Valdezate S."/>
        </authorList>
    </citation>
    <scope>NUCLEOTIDE SEQUENCE [LARGE SCALE GENOMIC DNA]</scope>
    <source>
        <strain evidence="2 3">CNM20110639</strain>
    </source>
</reference>
<feature type="non-terminal residue" evidence="2">
    <location>
        <position position="1"/>
    </location>
</feature>
<feature type="region of interest" description="Disordered" evidence="1">
    <location>
        <begin position="1"/>
        <end position="77"/>
    </location>
</feature>
<feature type="compositionally biased region" description="Low complexity" evidence="1">
    <location>
        <begin position="1"/>
        <end position="59"/>
    </location>
</feature>
<evidence type="ECO:0000256" key="1">
    <source>
        <dbReference type="SAM" id="MobiDB-lite"/>
    </source>
</evidence>
<sequence length="77" mass="8432">YPSQPGAPAQPQYPAGSQPQYPAYQQPAADPYAQQAYPQQDPYAQQQYGQAPQGQYGYQPGFGGQPGELWPRFGARV</sequence>
<feature type="non-terminal residue" evidence="2">
    <location>
        <position position="77"/>
    </location>
</feature>
<proteinExistence type="predicted"/>
<accession>A0A6P1DJ29</accession>
<evidence type="ECO:0000313" key="3">
    <source>
        <dbReference type="Proteomes" id="UP000468928"/>
    </source>
</evidence>
<gene>
    <name evidence="2" type="ORF">GV789_29020</name>
</gene>
<dbReference type="AlphaFoldDB" id="A0A6P1DJ29"/>
<protein>
    <submittedName>
        <fullName evidence="2">RDD family protein</fullName>
    </submittedName>
</protein>
<organism evidence="2 3">
    <name type="scientific">Nocardia cyriacigeorgica</name>
    <dbReference type="NCBI Taxonomy" id="135487"/>
    <lineage>
        <taxon>Bacteria</taxon>
        <taxon>Bacillati</taxon>
        <taxon>Actinomycetota</taxon>
        <taxon>Actinomycetes</taxon>
        <taxon>Mycobacteriales</taxon>
        <taxon>Nocardiaceae</taxon>
        <taxon>Nocardia</taxon>
    </lineage>
</organism>